<dbReference type="Pfam" id="PF07992">
    <property type="entry name" value="Pyr_redox_2"/>
    <property type="match status" value="1"/>
</dbReference>
<evidence type="ECO:0000256" key="2">
    <source>
        <dbReference type="ARBA" id="ARBA00022630"/>
    </source>
</evidence>
<keyword evidence="9" id="KW-0560">Oxidoreductase</keyword>
<evidence type="ECO:0000313" key="9">
    <source>
        <dbReference type="EMBL" id="NYE72668.1"/>
    </source>
</evidence>
<feature type="disulfide bond" description="Redox-active" evidence="6">
    <location>
        <begin position="44"/>
        <end position="49"/>
    </location>
</feature>
<proteinExistence type="inferred from homology"/>
<protein>
    <submittedName>
        <fullName evidence="9">Dihydrolipoamide dehydrogenase</fullName>
        <ecNumber evidence="9">1.8.1.4</ecNumber>
    </submittedName>
</protein>
<keyword evidence="2" id="KW-0285">Flavoprotein</keyword>
<dbReference type="EMBL" id="JACCBU010000001">
    <property type="protein sequence ID" value="NYE72668.1"/>
    <property type="molecule type" value="Genomic_DNA"/>
</dbReference>
<dbReference type="SUPFAM" id="SSF55424">
    <property type="entry name" value="FAD/NAD-linked reductases, dimerisation (C-terminal) domain"/>
    <property type="match status" value="1"/>
</dbReference>
<dbReference type="PANTHER" id="PTHR22912:SF151">
    <property type="entry name" value="DIHYDROLIPOYL DEHYDROGENASE, MITOCHONDRIAL"/>
    <property type="match status" value="1"/>
</dbReference>
<dbReference type="Pfam" id="PF02852">
    <property type="entry name" value="Pyr_redox_dim"/>
    <property type="match status" value="1"/>
</dbReference>
<dbReference type="RefSeq" id="WP_179753631.1">
    <property type="nucleotide sequence ID" value="NZ_JACCBU010000001.1"/>
</dbReference>
<evidence type="ECO:0000256" key="1">
    <source>
        <dbReference type="ARBA" id="ARBA00007532"/>
    </source>
</evidence>
<sequence>MTEQLEYDVVVIGAGPPGENVAGRVVDGGLTAAIVEAELVGGECSYWACMPSKALLRGTEALVDAKAVSGAAAAVTGGQDVAATLARRDSFTSNWKDDGQVQWLDGAGITLRRGRGRLSGPRQVTVEGPDGGSTTLTARQAVVLATGSVASIPPIDGLTDADPWTSRNATSAQQPPASLAIIGGGVVACEMATAWNALGTKVIMLVRGERLLDRLEPFAGEQVAATLRESGVEVRTGVSVDAARREDGQVRLTAGGETITAEQVLVAAGRTPATGDLGLDTVGLEPGRYLDVDDTCRVTGVADGWLYAVGDANGRNLLTHMGKYQARMCGTAIVQRSAGDKIDDQAWGTAVATADHDATPSVIFTVPQVGAVGRTEEQARADGLRVRAVTYEIGNVAGASLFADGYTGTAKLVVDEDRRTVVGATFVGPGIAELTHSATIAIAGEVTIDRLWHAVPSYPTISEVWLRLLETYGL</sequence>
<evidence type="ECO:0000313" key="10">
    <source>
        <dbReference type="Proteomes" id="UP000569914"/>
    </source>
</evidence>
<feature type="binding site" evidence="5">
    <location>
        <begin position="146"/>
        <end position="148"/>
    </location>
    <ligand>
        <name>FAD</name>
        <dbReference type="ChEBI" id="CHEBI:57692"/>
    </ligand>
</feature>
<keyword evidence="4 5" id="KW-0520">NAD</keyword>
<evidence type="ECO:0000259" key="8">
    <source>
        <dbReference type="Pfam" id="PF07992"/>
    </source>
</evidence>
<dbReference type="InterPro" id="IPR004099">
    <property type="entry name" value="Pyr_nucl-diS_OxRdtase_dimer"/>
</dbReference>
<organism evidence="9 10">
    <name type="scientific">Microlunatus parietis</name>
    <dbReference type="NCBI Taxonomy" id="682979"/>
    <lineage>
        <taxon>Bacteria</taxon>
        <taxon>Bacillati</taxon>
        <taxon>Actinomycetota</taxon>
        <taxon>Actinomycetes</taxon>
        <taxon>Propionibacteriales</taxon>
        <taxon>Propionibacteriaceae</taxon>
        <taxon>Microlunatus</taxon>
    </lineage>
</organism>
<evidence type="ECO:0000256" key="6">
    <source>
        <dbReference type="PIRSR" id="PIRSR000350-4"/>
    </source>
</evidence>
<feature type="binding site" evidence="5">
    <location>
        <position position="269"/>
    </location>
    <ligand>
        <name>NAD(+)</name>
        <dbReference type="ChEBI" id="CHEBI:57540"/>
    </ligand>
</feature>
<evidence type="ECO:0000259" key="7">
    <source>
        <dbReference type="Pfam" id="PF02852"/>
    </source>
</evidence>
<gene>
    <name evidence="9" type="ORF">BKA15_003997</name>
</gene>
<dbReference type="Gene3D" id="3.50.50.60">
    <property type="entry name" value="FAD/NAD(P)-binding domain"/>
    <property type="match status" value="2"/>
</dbReference>
<feature type="binding site" evidence="5">
    <location>
        <position position="53"/>
    </location>
    <ligand>
        <name>FAD</name>
        <dbReference type="ChEBI" id="CHEBI:57692"/>
    </ligand>
</feature>
<feature type="binding site" evidence="5">
    <location>
        <position position="116"/>
    </location>
    <ligand>
        <name>FAD</name>
        <dbReference type="ChEBI" id="CHEBI:57692"/>
    </ligand>
</feature>
<feature type="domain" description="Pyridine nucleotide-disulphide oxidoreductase dimerisation" evidence="7">
    <location>
        <begin position="359"/>
        <end position="465"/>
    </location>
</feature>
<dbReference type="PRINTS" id="PR00368">
    <property type="entry name" value="FADPNR"/>
</dbReference>
<feature type="binding site" evidence="5">
    <location>
        <position position="311"/>
    </location>
    <ligand>
        <name>FAD</name>
        <dbReference type="ChEBI" id="CHEBI:57692"/>
    </ligand>
</feature>
<keyword evidence="10" id="KW-1185">Reference proteome</keyword>
<keyword evidence="3 5" id="KW-0274">FAD</keyword>
<dbReference type="PIRSF" id="PIRSF000350">
    <property type="entry name" value="Mercury_reductase_MerA"/>
    <property type="match status" value="1"/>
</dbReference>
<feature type="binding site" evidence="5">
    <location>
        <begin position="183"/>
        <end position="190"/>
    </location>
    <ligand>
        <name>NAD(+)</name>
        <dbReference type="ChEBI" id="CHEBI:57540"/>
    </ligand>
</feature>
<reference evidence="9 10" key="1">
    <citation type="submission" date="2020-07" db="EMBL/GenBank/DDBJ databases">
        <title>Sequencing the genomes of 1000 actinobacteria strains.</title>
        <authorList>
            <person name="Klenk H.-P."/>
        </authorList>
    </citation>
    <scope>NUCLEOTIDE SEQUENCE [LARGE SCALE GENOMIC DNA]</scope>
    <source>
        <strain evidence="9 10">DSM 22083</strain>
    </source>
</reference>
<dbReference type="InterPro" id="IPR036188">
    <property type="entry name" value="FAD/NAD-bd_sf"/>
</dbReference>
<name>A0A7Y9I9T6_9ACTN</name>
<evidence type="ECO:0000256" key="3">
    <source>
        <dbReference type="ARBA" id="ARBA00022827"/>
    </source>
</evidence>
<comment type="caution">
    <text evidence="9">The sequence shown here is derived from an EMBL/GenBank/DDBJ whole genome shotgun (WGS) entry which is preliminary data.</text>
</comment>
<comment type="similarity">
    <text evidence="1">Belongs to the class-I pyridine nucleotide-disulfide oxidoreductase family.</text>
</comment>
<dbReference type="SUPFAM" id="SSF51905">
    <property type="entry name" value="FAD/NAD(P)-binding domain"/>
    <property type="match status" value="1"/>
</dbReference>
<evidence type="ECO:0000256" key="5">
    <source>
        <dbReference type="PIRSR" id="PIRSR000350-3"/>
    </source>
</evidence>
<dbReference type="InterPro" id="IPR023753">
    <property type="entry name" value="FAD/NAD-binding_dom"/>
</dbReference>
<dbReference type="Gene3D" id="3.30.390.30">
    <property type="match status" value="1"/>
</dbReference>
<dbReference type="GO" id="GO:0006103">
    <property type="term" value="P:2-oxoglutarate metabolic process"/>
    <property type="evidence" value="ECO:0007669"/>
    <property type="project" value="TreeGrafter"/>
</dbReference>
<accession>A0A7Y9I9T6</accession>
<dbReference type="AlphaFoldDB" id="A0A7Y9I9T6"/>
<dbReference type="InterPro" id="IPR016156">
    <property type="entry name" value="FAD/NAD-linked_Rdtase_dimer_sf"/>
</dbReference>
<dbReference type="Proteomes" id="UP000569914">
    <property type="component" value="Unassembled WGS sequence"/>
</dbReference>
<dbReference type="PANTHER" id="PTHR22912">
    <property type="entry name" value="DISULFIDE OXIDOREDUCTASE"/>
    <property type="match status" value="1"/>
</dbReference>
<keyword evidence="5" id="KW-0547">Nucleotide-binding</keyword>
<dbReference type="EC" id="1.8.1.4" evidence="9"/>
<feature type="domain" description="FAD/NAD(P)-binding" evidence="8">
    <location>
        <begin position="7"/>
        <end position="316"/>
    </location>
</feature>
<dbReference type="InterPro" id="IPR050151">
    <property type="entry name" value="Class-I_Pyr_Nuc-Dis_Oxidored"/>
</dbReference>
<dbReference type="InterPro" id="IPR001100">
    <property type="entry name" value="Pyr_nuc-diS_OxRdtase"/>
</dbReference>
<comment type="cofactor">
    <cofactor evidence="5">
        <name>FAD</name>
        <dbReference type="ChEBI" id="CHEBI:57692"/>
    </cofactor>
    <text evidence="5">Binds 1 FAD per subunit.</text>
</comment>
<dbReference type="GO" id="GO:0050660">
    <property type="term" value="F:flavin adenine dinucleotide binding"/>
    <property type="evidence" value="ECO:0007669"/>
    <property type="project" value="TreeGrafter"/>
</dbReference>
<evidence type="ECO:0000256" key="4">
    <source>
        <dbReference type="ARBA" id="ARBA00023027"/>
    </source>
</evidence>
<dbReference type="PRINTS" id="PR00411">
    <property type="entry name" value="PNDRDTASEI"/>
</dbReference>
<dbReference type="GO" id="GO:0004148">
    <property type="term" value="F:dihydrolipoyl dehydrogenase (NADH) activity"/>
    <property type="evidence" value="ECO:0007669"/>
    <property type="project" value="UniProtKB-EC"/>
</dbReference>